<dbReference type="AlphaFoldDB" id="A0AAW1PZ14"/>
<dbReference type="GO" id="GO:0022857">
    <property type="term" value="F:transmembrane transporter activity"/>
    <property type="evidence" value="ECO:0007669"/>
    <property type="project" value="InterPro"/>
</dbReference>
<keyword evidence="8" id="KW-1185">Reference proteome</keyword>
<dbReference type="EMBL" id="JALJOQ010000002">
    <property type="protein sequence ID" value="KAK9814007.1"/>
    <property type="molecule type" value="Genomic_DNA"/>
</dbReference>
<dbReference type="GO" id="GO:0016020">
    <property type="term" value="C:membrane"/>
    <property type="evidence" value="ECO:0007669"/>
    <property type="project" value="UniProtKB-SubCell"/>
</dbReference>
<evidence type="ECO:0000256" key="1">
    <source>
        <dbReference type="ARBA" id="ARBA00004141"/>
    </source>
</evidence>
<comment type="subcellular location">
    <subcellularLocation>
        <location evidence="1">Membrane</location>
        <topology evidence="1">Multi-pass membrane protein</topology>
    </subcellularLocation>
</comment>
<evidence type="ECO:0008006" key="9">
    <source>
        <dbReference type="Google" id="ProtNLM"/>
    </source>
</evidence>
<dbReference type="PANTHER" id="PTHR45649">
    <property type="entry name" value="AMINO-ACID PERMEASE BAT1"/>
    <property type="match status" value="1"/>
</dbReference>
<organism evidence="7 8">
    <name type="scientific">Symbiochloris irregularis</name>
    <dbReference type="NCBI Taxonomy" id="706552"/>
    <lineage>
        <taxon>Eukaryota</taxon>
        <taxon>Viridiplantae</taxon>
        <taxon>Chlorophyta</taxon>
        <taxon>core chlorophytes</taxon>
        <taxon>Trebouxiophyceae</taxon>
        <taxon>Trebouxiales</taxon>
        <taxon>Trebouxiaceae</taxon>
        <taxon>Symbiochloris</taxon>
    </lineage>
</organism>
<feature type="transmembrane region" description="Helical" evidence="6">
    <location>
        <begin position="223"/>
        <end position="240"/>
    </location>
</feature>
<keyword evidence="5 6" id="KW-0472">Membrane</keyword>
<dbReference type="InterPro" id="IPR002293">
    <property type="entry name" value="AA/rel_permease1"/>
</dbReference>
<feature type="transmembrane region" description="Helical" evidence="6">
    <location>
        <begin position="395"/>
        <end position="411"/>
    </location>
</feature>
<evidence type="ECO:0000256" key="3">
    <source>
        <dbReference type="ARBA" id="ARBA00022692"/>
    </source>
</evidence>
<evidence type="ECO:0000313" key="8">
    <source>
        <dbReference type="Proteomes" id="UP001465755"/>
    </source>
</evidence>
<evidence type="ECO:0000256" key="5">
    <source>
        <dbReference type="ARBA" id="ARBA00023136"/>
    </source>
</evidence>
<dbReference type="PIRSF" id="PIRSF006060">
    <property type="entry name" value="AA_transporter"/>
    <property type="match status" value="1"/>
</dbReference>
<feature type="transmembrane region" description="Helical" evidence="6">
    <location>
        <begin position="29"/>
        <end position="48"/>
    </location>
</feature>
<evidence type="ECO:0000256" key="6">
    <source>
        <dbReference type="SAM" id="Phobius"/>
    </source>
</evidence>
<gene>
    <name evidence="7" type="ORF">WJX73_008888</name>
</gene>
<feature type="transmembrane region" description="Helical" evidence="6">
    <location>
        <begin position="260"/>
        <end position="281"/>
    </location>
</feature>
<dbReference type="Proteomes" id="UP001465755">
    <property type="component" value="Unassembled WGS sequence"/>
</dbReference>
<feature type="transmembrane region" description="Helical" evidence="6">
    <location>
        <begin position="60"/>
        <end position="81"/>
    </location>
</feature>
<feature type="transmembrane region" description="Helical" evidence="6">
    <location>
        <begin position="174"/>
        <end position="195"/>
    </location>
</feature>
<evidence type="ECO:0000313" key="7">
    <source>
        <dbReference type="EMBL" id="KAK9814007.1"/>
    </source>
</evidence>
<reference evidence="7 8" key="1">
    <citation type="journal article" date="2024" name="Nat. Commun.">
        <title>Phylogenomics reveals the evolutionary origins of lichenization in chlorophyte algae.</title>
        <authorList>
            <person name="Puginier C."/>
            <person name="Libourel C."/>
            <person name="Otte J."/>
            <person name="Skaloud P."/>
            <person name="Haon M."/>
            <person name="Grisel S."/>
            <person name="Petersen M."/>
            <person name="Berrin J.G."/>
            <person name="Delaux P.M."/>
            <person name="Dal Grande F."/>
            <person name="Keller J."/>
        </authorList>
    </citation>
    <scope>NUCLEOTIDE SEQUENCE [LARGE SCALE GENOMIC DNA]</scope>
    <source>
        <strain evidence="7 8">SAG 2036</strain>
    </source>
</reference>
<dbReference type="PANTHER" id="PTHR45649:SF26">
    <property type="entry name" value="OS04G0435100 PROTEIN"/>
    <property type="match status" value="1"/>
</dbReference>
<dbReference type="Gene3D" id="1.20.1740.10">
    <property type="entry name" value="Amino acid/polyamine transporter I"/>
    <property type="match status" value="1"/>
</dbReference>
<evidence type="ECO:0000256" key="2">
    <source>
        <dbReference type="ARBA" id="ARBA00022448"/>
    </source>
</evidence>
<accession>A0AAW1PZ14</accession>
<keyword evidence="4 6" id="KW-1133">Transmembrane helix</keyword>
<sequence length="441" mass="47018">MTDTTLEWGLKRLGLKQEYKREFNVQASFGLSFVIMSPIVGLSSGFTYGWEVGGPGPASWGWAVASIMTLCTGLSLAEILSGMPVSGGPFFWTALLGGRHSALLSWITGWCNLFGLTALAAASALATLWNVAAAVQILSGVTLSAWQQLLILQGVIVIGGAVNSSSPTRLTRCMFYGAFLNVVGVIFLVLLLPTVGPWRQSPKFVFGTFLDKSLSPFVVPSNAYLWIQGVGIALFTLAGFDSCSHLSEEMKGANSSAPRAMIWSIIASSSIGGVLLLAVLFCIQSPDNLMYSSATSGYALGQMLFDVFNARFGTGIGAVSALSVCILAGIMTTIACITSTSRMMLTISRNTFEPGPIHLGRWSNTIGWISIAWIILTMCLLAFPSSLPVTLDEVQFPLIFGLGGSLAAWFLPKWGARHFYIDPKQQAALATSPLLDHGRSG</sequence>
<keyword evidence="3 6" id="KW-0812">Transmembrane</keyword>
<name>A0AAW1PZ14_9CHLO</name>
<feature type="transmembrane region" description="Helical" evidence="6">
    <location>
        <begin position="145"/>
        <end position="162"/>
    </location>
</feature>
<proteinExistence type="predicted"/>
<evidence type="ECO:0000256" key="4">
    <source>
        <dbReference type="ARBA" id="ARBA00022989"/>
    </source>
</evidence>
<comment type="caution">
    <text evidence="7">The sequence shown here is derived from an EMBL/GenBank/DDBJ whole genome shotgun (WGS) entry which is preliminary data.</text>
</comment>
<keyword evidence="2" id="KW-0813">Transport</keyword>
<dbReference type="Pfam" id="PF13520">
    <property type="entry name" value="AA_permease_2"/>
    <property type="match status" value="1"/>
</dbReference>
<feature type="transmembrane region" description="Helical" evidence="6">
    <location>
        <begin position="102"/>
        <end position="125"/>
    </location>
</feature>
<protein>
    <recommendedName>
        <fullName evidence="9">Amino acid permease</fullName>
    </recommendedName>
</protein>
<feature type="transmembrane region" description="Helical" evidence="6">
    <location>
        <begin position="359"/>
        <end position="383"/>
    </location>
</feature>
<feature type="transmembrane region" description="Helical" evidence="6">
    <location>
        <begin position="312"/>
        <end position="338"/>
    </location>
</feature>